<feature type="domain" description="Endonuclease GajA/Old nuclease/RecF-like AAA" evidence="1">
    <location>
        <begin position="1"/>
        <end position="82"/>
    </location>
</feature>
<gene>
    <name evidence="2" type="ORF">S01H1_41687</name>
</gene>
<dbReference type="AlphaFoldDB" id="X0U637"/>
<sequence length="161" mass="18135">MRILSFRIENFRNLRLAECTNPPDFMVICGGNGCGKSALLEALMTAKEYAGTYGNFPFDTRAVSADTTKATITMALSFTEDERLFVKDNFNQDCTETEEVVIEIDKIAGGRATKRSRATHQLLSYYSRAAGSLGFFDYIGSYRQTRKKKELKTWDASYLSD</sequence>
<organism evidence="2">
    <name type="scientific">marine sediment metagenome</name>
    <dbReference type="NCBI Taxonomy" id="412755"/>
    <lineage>
        <taxon>unclassified sequences</taxon>
        <taxon>metagenomes</taxon>
        <taxon>ecological metagenomes</taxon>
    </lineage>
</organism>
<evidence type="ECO:0000313" key="2">
    <source>
        <dbReference type="EMBL" id="GAG01015.1"/>
    </source>
</evidence>
<reference evidence="2" key="1">
    <citation type="journal article" date="2014" name="Front. Microbiol.">
        <title>High frequency of phylogenetically diverse reductive dehalogenase-homologous genes in deep subseafloor sedimentary metagenomes.</title>
        <authorList>
            <person name="Kawai M."/>
            <person name="Futagami T."/>
            <person name="Toyoda A."/>
            <person name="Takaki Y."/>
            <person name="Nishi S."/>
            <person name="Hori S."/>
            <person name="Arai W."/>
            <person name="Tsubouchi T."/>
            <person name="Morono Y."/>
            <person name="Uchiyama I."/>
            <person name="Ito T."/>
            <person name="Fujiyama A."/>
            <person name="Inagaki F."/>
            <person name="Takami H."/>
        </authorList>
    </citation>
    <scope>NUCLEOTIDE SEQUENCE</scope>
    <source>
        <strain evidence="2">Expedition CK06-06</strain>
    </source>
</reference>
<dbReference type="Gene3D" id="3.40.50.300">
    <property type="entry name" value="P-loop containing nucleotide triphosphate hydrolases"/>
    <property type="match status" value="1"/>
</dbReference>
<dbReference type="InterPro" id="IPR041685">
    <property type="entry name" value="AAA_GajA/Old/RecF-like"/>
</dbReference>
<dbReference type="Pfam" id="PF13175">
    <property type="entry name" value="AAA_15"/>
    <property type="match status" value="1"/>
</dbReference>
<feature type="non-terminal residue" evidence="2">
    <location>
        <position position="161"/>
    </location>
</feature>
<name>X0U637_9ZZZZ</name>
<dbReference type="InterPro" id="IPR027417">
    <property type="entry name" value="P-loop_NTPase"/>
</dbReference>
<evidence type="ECO:0000259" key="1">
    <source>
        <dbReference type="Pfam" id="PF13175"/>
    </source>
</evidence>
<proteinExistence type="predicted"/>
<protein>
    <recommendedName>
        <fullName evidence="1">Endonuclease GajA/Old nuclease/RecF-like AAA domain-containing protein</fullName>
    </recommendedName>
</protein>
<comment type="caution">
    <text evidence="2">The sequence shown here is derived from an EMBL/GenBank/DDBJ whole genome shotgun (WGS) entry which is preliminary data.</text>
</comment>
<accession>X0U637</accession>
<dbReference type="SUPFAM" id="SSF52540">
    <property type="entry name" value="P-loop containing nucleoside triphosphate hydrolases"/>
    <property type="match status" value="1"/>
</dbReference>
<dbReference type="EMBL" id="BARS01026457">
    <property type="protein sequence ID" value="GAG01015.1"/>
    <property type="molecule type" value="Genomic_DNA"/>
</dbReference>